<dbReference type="eggNOG" id="KOG4472">
    <property type="taxonomic scope" value="Eukaryota"/>
</dbReference>
<dbReference type="GeneID" id="14494140"/>
<dbReference type="InParanoid" id="I2GXY5"/>
<dbReference type="GO" id="GO:0005794">
    <property type="term" value="C:Golgi apparatus"/>
    <property type="evidence" value="ECO:0007669"/>
    <property type="project" value="TreeGrafter"/>
</dbReference>
<sequence length="412" mass="48860">MSKKGSLKTTKRTRLYKQLGVALITLIGLYSLFHHSSKNVSLSTYTTIGSPDYLEPLKYAPSSTALPTDLPVDHNKYTRLLPFKYNGKKEKATFVTLARNSDLYGLINSIKAVEDRFNSKFQYDWVFLNDEEFSDEFKKTVTALISGETKFGLIPNEHWSYPSWIDKKRAADTRKTMKEKNIIYGDSESYRHMCRYESGFFWRHPLLDEYEYYWRVEPDIKMYCDIDYDVFKFMKDNKKKYGFTITIHEFRDTIETLWETTREFLSLYPQHIHKNNMLDFVSDDNGKTYNLCHFWSNFEIASLKFLRSQAYRDYFDYLDHAGGFFYERWGDAPVHSIAASLFLDRDEIHHFEGMGYYHGPYHQCPINDQIRLHNKCACNPNDDFTWKDYSCTLKYYDINNITKPDGWKDHTG</sequence>
<dbReference type="InterPro" id="IPR029044">
    <property type="entry name" value="Nucleotide-diphossugar_trans"/>
</dbReference>
<comment type="subcellular location">
    <subcellularLocation>
        <location evidence="1">Membrane</location>
        <topology evidence="1">Single-pass type II membrane protein</topology>
    </subcellularLocation>
</comment>
<evidence type="ECO:0000313" key="7">
    <source>
        <dbReference type="EMBL" id="CCH58987.1"/>
    </source>
</evidence>
<dbReference type="Gene3D" id="3.90.550.10">
    <property type="entry name" value="Spore Coat Polysaccharide Biosynthesis Protein SpsA, Chain A"/>
    <property type="match status" value="1"/>
</dbReference>
<dbReference type="GO" id="GO:0006487">
    <property type="term" value="P:protein N-linked glycosylation"/>
    <property type="evidence" value="ECO:0007669"/>
    <property type="project" value="TreeGrafter"/>
</dbReference>
<protein>
    <recommendedName>
        <fullName evidence="9">Glycosyltransferase family 15 protein</fullName>
    </recommendedName>
</protein>
<name>I2GXY5_HENB6</name>
<dbReference type="OrthoDB" id="439943at2759"/>
<proteinExistence type="inferred from homology"/>
<dbReference type="KEGG" id="tbl:TBLA_0B01440"/>
<dbReference type="OMA" id="FMETIPT"/>
<keyword evidence="8" id="KW-1185">Reference proteome</keyword>
<keyword evidence="6" id="KW-0812">Transmembrane</keyword>
<dbReference type="GO" id="GO:0000026">
    <property type="term" value="F:alpha-1,2-mannosyltransferase activity"/>
    <property type="evidence" value="ECO:0007669"/>
    <property type="project" value="TreeGrafter"/>
</dbReference>
<evidence type="ECO:0008006" key="9">
    <source>
        <dbReference type="Google" id="ProtNLM"/>
    </source>
</evidence>
<dbReference type="FunCoup" id="I2GXY5">
    <property type="interactions" value="56"/>
</dbReference>
<dbReference type="FunFam" id="3.90.550.10:FF:000051">
    <property type="entry name" value="Alpha-1,2-mannosyltransferase (Ktr4)"/>
    <property type="match status" value="1"/>
</dbReference>
<keyword evidence="4" id="KW-0808">Transferase</keyword>
<evidence type="ECO:0000256" key="6">
    <source>
        <dbReference type="SAM" id="Phobius"/>
    </source>
</evidence>
<keyword evidence="3" id="KW-0328">Glycosyltransferase</keyword>
<dbReference type="GO" id="GO:0006493">
    <property type="term" value="P:protein O-linked glycosylation"/>
    <property type="evidence" value="ECO:0007669"/>
    <property type="project" value="TreeGrafter"/>
</dbReference>
<evidence type="ECO:0000256" key="2">
    <source>
        <dbReference type="ARBA" id="ARBA00007677"/>
    </source>
</evidence>
<comment type="similarity">
    <text evidence="2">Belongs to the glycosyltransferase 15 family.</text>
</comment>
<dbReference type="RefSeq" id="XP_004178506.1">
    <property type="nucleotide sequence ID" value="XM_004178458.1"/>
</dbReference>
<dbReference type="PANTHER" id="PTHR31121">
    <property type="entry name" value="ALPHA-1,2 MANNOSYLTRANSFERASE KTR1"/>
    <property type="match status" value="1"/>
</dbReference>
<dbReference type="HOGENOM" id="CLU_024327_4_4_1"/>
<keyword evidence="5" id="KW-0735">Signal-anchor</keyword>
<dbReference type="Proteomes" id="UP000002866">
    <property type="component" value="Chromosome 2"/>
</dbReference>
<dbReference type="SUPFAM" id="SSF53448">
    <property type="entry name" value="Nucleotide-diphospho-sugar transferases"/>
    <property type="match status" value="1"/>
</dbReference>
<gene>
    <name evidence="7" type="primary">TBLA0B01440</name>
    <name evidence="7" type="ORF">TBLA_0B01440</name>
</gene>
<organism evidence="7 8">
    <name type="scientific">Henningerozyma blattae (strain ATCC 34711 / CBS 6284 / DSM 70876 / NBRC 10599 / NRRL Y-10934 / UCD 77-7)</name>
    <name type="common">Yeast</name>
    <name type="synonym">Tetrapisispora blattae</name>
    <dbReference type="NCBI Taxonomy" id="1071380"/>
    <lineage>
        <taxon>Eukaryota</taxon>
        <taxon>Fungi</taxon>
        <taxon>Dikarya</taxon>
        <taxon>Ascomycota</taxon>
        <taxon>Saccharomycotina</taxon>
        <taxon>Saccharomycetes</taxon>
        <taxon>Saccharomycetales</taxon>
        <taxon>Saccharomycetaceae</taxon>
        <taxon>Henningerozyma</taxon>
    </lineage>
</organism>
<dbReference type="PANTHER" id="PTHR31121:SF6">
    <property type="entry name" value="ALPHA-1,2 MANNOSYLTRANSFERASE KTR1"/>
    <property type="match status" value="1"/>
</dbReference>
<dbReference type="AlphaFoldDB" id="I2GXY5"/>
<evidence type="ECO:0000256" key="5">
    <source>
        <dbReference type="ARBA" id="ARBA00022968"/>
    </source>
</evidence>
<feature type="transmembrane region" description="Helical" evidence="6">
    <location>
        <begin position="15"/>
        <end position="33"/>
    </location>
</feature>
<dbReference type="GO" id="GO:0016020">
    <property type="term" value="C:membrane"/>
    <property type="evidence" value="ECO:0007669"/>
    <property type="project" value="UniProtKB-SubCell"/>
</dbReference>
<evidence type="ECO:0000313" key="8">
    <source>
        <dbReference type="Proteomes" id="UP000002866"/>
    </source>
</evidence>
<keyword evidence="6" id="KW-0472">Membrane</keyword>
<evidence type="ECO:0000256" key="4">
    <source>
        <dbReference type="ARBA" id="ARBA00022679"/>
    </source>
</evidence>
<reference evidence="7 8" key="1">
    <citation type="journal article" date="2011" name="Proc. Natl. Acad. Sci. U.S.A.">
        <title>Evolutionary erosion of yeast sex chromosomes by mating-type switching accidents.</title>
        <authorList>
            <person name="Gordon J.L."/>
            <person name="Armisen D."/>
            <person name="Proux-Wera E."/>
            <person name="Oheigeartaigh S.S."/>
            <person name="Byrne K.P."/>
            <person name="Wolfe K.H."/>
        </authorList>
    </citation>
    <scope>NUCLEOTIDE SEQUENCE [LARGE SCALE GENOMIC DNA]</scope>
    <source>
        <strain evidence="8">ATCC 34711 / CBS 6284 / DSM 70876 / NBRC 10599 / NRRL Y-10934 / UCD 77-7</strain>
    </source>
</reference>
<dbReference type="Pfam" id="PF01793">
    <property type="entry name" value="Glyco_transf_15"/>
    <property type="match status" value="1"/>
</dbReference>
<evidence type="ECO:0000256" key="3">
    <source>
        <dbReference type="ARBA" id="ARBA00022676"/>
    </source>
</evidence>
<accession>I2GXY5</accession>
<dbReference type="InterPro" id="IPR002685">
    <property type="entry name" value="Glyco_trans_15"/>
</dbReference>
<keyword evidence="6" id="KW-1133">Transmembrane helix</keyword>
<dbReference type="EMBL" id="HE806317">
    <property type="protein sequence ID" value="CCH58987.1"/>
    <property type="molecule type" value="Genomic_DNA"/>
</dbReference>
<dbReference type="GO" id="GO:0000032">
    <property type="term" value="P:cell wall mannoprotein biosynthetic process"/>
    <property type="evidence" value="ECO:0007669"/>
    <property type="project" value="TreeGrafter"/>
</dbReference>
<evidence type="ECO:0000256" key="1">
    <source>
        <dbReference type="ARBA" id="ARBA00004606"/>
    </source>
</evidence>